<organism evidence="1 2">
    <name type="scientific">Corynebacterium pseudokroppenstedtii</name>
    <dbReference type="NCBI Taxonomy" id="2804917"/>
    <lineage>
        <taxon>Bacteria</taxon>
        <taxon>Bacillati</taxon>
        <taxon>Actinomycetota</taxon>
        <taxon>Actinomycetes</taxon>
        <taxon>Mycobacteriales</taxon>
        <taxon>Corynebacteriaceae</taxon>
        <taxon>Corynebacterium</taxon>
    </lineage>
</organism>
<keyword evidence="1" id="KW-0328">Glycosyltransferase</keyword>
<dbReference type="InterPro" id="IPR029057">
    <property type="entry name" value="PRTase-like"/>
</dbReference>
<dbReference type="Proteomes" id="UP001174314">
    <property type="component" value="Chromosome"/>
</dbReference>
<keyword evidence="1" id="KW-0808">Transferase</keyword>
<dbReference type="CDD" id="cd06223">
    <property type="entry name" value="PRTases_typeI"/>
    <property type="match status" value="1"/>
</dbReference>
<evidence type="ECO:0000313" key="1">
    <source>
        <dbReference type="EMBL" id="WPF25384.1"/>
    </source>
</evidence>
<evidence type="ECO:0000313" key="2">
    <source>
        <dbReference type="Proteomes" id="UP001174314"/>
    </source>
</evidence>
<accession>A0AAU0PZS6</accession>
<sequence length="199" mass="22233">MKASRPDRLGFGIYAVNMKQSGRVMRDYKKSATATMPGSFDMAKQIVTCLAYLGIIRALERDQFDAVTYVPSLSSRTGPHPLQIVLKRALEKIQDAPPLTDALQPSDLNGMEEQWKRSIRPENFNCCHQLTGQRILLIDDTWASGGHMLSAVGALRQGGVQHVTATALARWLKDGFGTTPTILETMRRQKPSFSNYQFF</sequence>
<keyword evidence="2" id="KW-1185">Reference proteome</keyword>
<name>A0AAU0PZS6_9CORY</name>
<dbReference type="EMBL" id="CP137757">
    <property type="protein sequence ID" value="WPF25384.1"/>
    <property type="molecule type" value="Genomic_DNA"/>
</dbReference>
<dbReference type="GO" id="GO:0016757">
    <property type="term" value="F:glycosyltransferase activity"/>
    <property type="evidence" value="ECO:0007669"/>
    <property type="project" value="UniProtKB-KW"/>
</dbReference>
<dbReference type="KEGG" id="cpsk:Q0N40_02200"/>
<dbReference type="SUPFAM" id="SSF53271">
    <property type="entry name" value="PRTase-like"/>
    <property type="match status" value="1"/>
</dbReference>
<dbReference type="InterPro" id="IPR000836">
    <property type="entry name" value="PRTase_dom"/>
</dbReference>
<dbReference type="Gene3D" id="3.40.50.2020">
    <property type="match status" value="1"/>
</dbReference>
<dbReference type="AlphaFoldDB" id="A0AAU0PZS6"/>
<dbReference type="RefSeq" id="WP_204088069.1">
    <property type="nucleotide sequence ID" value="NZ_CP137757.1"/>
</dbReference>
<proteinExistence type="predicted"/>
<gene>
    <name evidence="1" type="ORF">Q0N40_02200</name>
</gene>
<reference evidence="1 2" key="1">
    <citation type="submission" date="2023-10" db="EMBL/GenBank/DDBJ databases">
        <title>complete genome sequence of Corynebacterium pseudokroppenstedtii P15-C1.</title>
        <authorList>
            <person name="Bruggemann H."/>
            <person name="Poehlein A."/>
        </authorList>
    </citation>
    <scope>NUCLEOTIDE SEQUENCE [LARGE SCALE GENOMIC DNA]</scope>
    <source>
        <strain evidence="1 2">P15_C1</strain>
    </source>
</reference>
<protein>
    <submittedName>
        <fullName evidence="1">Phosphoribosyltransferase</fullName>
    </submittedName>
</protein>